<evidence type="ECO:0000313" key="12">
    <source>
        <dbReference type="Proteomes" id="UP000230981"/>
    </source>
</evidence>
<keyword evidence="4" id="KW-0285">Flavoprotein</keyword>
<dbReference type="PANTHER" id="PTHR47878:SF1">
    <property type="entry name" value="FLAVODOXIN_FERREDOXIN--NADP REDUCTASE"/>
    <property type="match status" value="1"/>
</dbReference>
<comment type="caution">
    <text evidence="11">The sequence shown here is derived from an EMBL/GenBank/DDBJ whole genome shotgun (WGS) entry which is preliminary data.</text>
</comment>
<keyword evidence="5" id="KW-0547">Nucleotide-binding</keyword>
<keyword evidence="8 11" id="KW-0560">Oxidoreductase</keyword>
<evidence type="ECO:0000256" key="6">
    <source>
        <dbReference type="ARBA" id="ARBA00022827"/>
    </source>
</evidence>
<dbReference type="InterPro" id="IPR051930">
    <property type="entry name" value="FNR_type-1"/>
</dbReference>
<evidence type="ECO:0000256" key="4">
    <source>
        <dbReference type="ARBA" id="ARBA00022630"/>
    </source>
</evidence>
<comment type="catalytic activity">
    <reaction evidence="9">
        <text>2 reduced [2Fe-2S]-[ferredoxin] + NADP(+) + H(+) = 2 oxidized [2Fe-2S]-[ferredoxin] + NADPH</text>
        <dbReference type="Rhea" id="RHEA:20125"/>
        <dbReference type="Rhea" id="RHEA-COMP:10000"/>
        <dbReference type="Rhea" id="RHEA-COMP:10001"/>
        <dbReference type="ChEBI" id="CHEBI:15378"/>
        <dbReference type="ChEBI" id="CHEBI:33737"/>
        <dbReference type="ChEBI" id="CHEBI:33738"/>
        <dbReference type="ChEBI" id="CHEBI:57783"/>
        <dbReference type="ChEBI" id="CHEBI:58349"/>
        <dbReference type="EC" id="1.18.1.2"/>
    </reaction>
</comment>
<comment type="similarity">
    <text evidence="2">Belongs to the ferredoxin--NADP reductase type 1 family.</text>
</comment>
<dbReference type="EMBL" id="NXGO01000070">
    <property type="protein sequence ID" value="PIM95684.1"/>
    <property type="molecule type" value="Genomic_DNA"/>
</dbReference>
<keyword evidence="12" id="KW-1185">Reference proteome</keyword>
<evidence type="ECO:0000256" key="7">
    <source>
        <dbReference type="ARBA" id="ARBA00022857"/>
    </source>
</evidence>
<dbReference type="SUPFAM" id="SSF52343">
    <property type="entry name" value="Ferredoxin reductase-like, C-terminal NADP-linked domain"/>
    <property type="match status" value="1"/>
</dbReference>
<evidence type="ECO:0000256" key="8">
    <source>
        <dbReference type="ARBA" id="ARBA00023002"/>
    </source>
</evidence>
<evidence type="ECO:0000259" key="10">
    <source>
        <dbReference type="PROSITE" id="PS51384"/>
    </source>
</evidence>
<dbReference type="InterPro" id="IPR001433">
    <property type="entry name" value="OxRdtase_FAD/NAD-bd"/>
</dbReference>
<protein>
    <recommendedName>
        <fullName evidence="3">ferredoxin--NADP(+) reductase</fullName>
        <ecNumber evidence="3">1.18.1.2</ecNumber>
    </recommendedName>
</protein>
<dbReference type="CDD" id="cd06195">
    <property type="entry name" value="FNR1"/>
    <property type="match status" value="1"/>
</dbReference>
<evidence type="ECO:0000256" key="5">
    <source>
        <dbReference type="ARBA" id="ARBA00022741"/>
    </source>
</evidence>
<dbReference type="InterPro" id="IPR033892">
    <property type="entry name" value="FNR_bac"/>
</dbReference>
<gene>
    <name evidence="11" type="primary">fpr</name>
    <name evidence="11" type="ORF">magtdc_238</name>
</gene>
<feature type="domain" description="FAD-binding FR-type" evidence="10">
    <location>
        <begin position="9"/>
        <end position="109"/>
    </location>
</feature>
<dbReference type="GO" id="GO:0004324">
    <property type="term" value="F:ferredoxin-NADP+ reductase activity"/>
    <property type="evidence" value="ECO:0007669"/>
    <property type="project" value="UniProtKB-EC"/>
</dbReference>
<keyword evidence="6" id="KW-0274">FAD</keyword>
<dbReference type="Pfam" id="PF00175">
    <property type="entry name" value="NAD_binding_1"/>
    <property type="match status" value="1"/>
</dbReference>
<evidence type="ECO:0000313" key="11">
    <source>
        <dbReference type="EMBL" id="PIM95684.1"/>
    </source>
</evidence>
<organism evidence="11 12">
    <name type="scientific">Candidatus Hodgkinia cicadicola</name>
    <dbReference type="NCBI Taxonomy" id="573658"/>
    <lineage>
        <taxon>Bacteria</taxon>
        <taxon>Pseudomonadati</taxon>
        <taxon>Pseudomonadota</taxon>
        <taxon>Alphaproteobacteria</taxon>
        <taxon>Hyphomicrobiales</taxon>
        <taxon>Candidatus Hodgkinia</taxon>
    </lineage>
</organism>
<dbReference type="InterPro" id="IPR017938">
    <property type="entry name" value="Riboflavin_synthase-like_b-brl"/>
</dbReference>
<proteinExistence type="inferred from homology"/>
<dbReference type="Gene3D" id="2.40.30.10">
    <property type="entry name" value="Translation factors"/>
    <property type="match status" value="1"/>
</dbReference>
<dbReference type="InterPro" id="IPR039261">
    <property type="entry name" value="FNR_nucleotide-bd"/>
</dbReference>
<dbReference type="EC" id="1.18.1.2" evidence="3"/>
<evidence type="ECO:0000256" key="2">
    <source>
        <dbReference type="ARBA" id="ARBA00008312"/>
    </source>
</evidence>
<accession>A0ABX4MJ27</accession>
<reference evidence="11" key="1">
    <citation type="submission" date="2017-09" db="EMBL/GenBank/DDBJ databases">
        <authorList>
            <person name="Campbell M.A."/>
            <person name="Lukasik P."/>
            <person name="Simon C."/>
            <person name="McCutcheon J.P."/>
        </authorList>
    </citation>
    <scope>NUCLEOTIDE SEQUENCE [LARGE SCALE GENOMIC DNA]</scope>
    <source>
        <strain evidence="11">MAGTDC</strain>
    </source>
</reference>
<dbReference type="Proteomes" id="UP000230981">
    <property type="component" value="Unassembled WGS sequence"/>
</dbReference>
<dbReference type="RefSeq" id="WP_146656948.1">
    <property type="nucleotide sequence ID" value="NZ_NXGO01000070.1"/>
</dbReference>
<dbReference type="Gene3D" id="3.40.50.80">
    <property type="entry name" value="Nucleotide-binding domain of ferredoxin-NADP reductase (FNR) module"/>
    <property type="match status" value="1"/>
</dbReference>
<evidence type="ECO:0000256" key="3">
    <source>
        <dbReference type="ARBA" id="ARBA00013223"/>
    </source>
</evidence>
<dbReference type="InterPro" id="IPR017927">
    <property type="entry name" value="FAD-bd_FR_type"/>
</dbReference>
<dbReference type="InterPro" id="IPR008333">
    <property type="entry name" value="Cbr1-like_FAD-bd_dom"/>
</dbReference>
<dbReference type="PROSITE" id="PS51384">
    <property type="entry name" value="FAD_FR"/>
    <property type="match status" value="1"/>
</dbReference>
<dbReference type="Pfam" id="PF00970">
    <property type="entry name" value="FAD_binding_6"/>
    <property type="match status" value="1"/>
</dbReference>
<evidence type="ECO:0000256" key="1">
    <source>
        <dbReference type="ARBA" id="ARBA00001974"/>
    </source>
</evidence>
<keyword evidence="7" id="KW-0521">NADP</keyword>
<name>A0ABX4MJ27_9HYPH</name>
<dbReference type="PANTHER" id="PTHR47878">
    <property type="entry name" value="OXIDOREDUCTASE FAD/NAD(P)-BINDING DOMAIN PROTEIN"/>
    <property type="match status" value="1"/>
</dbReference>
<sequence>MNNKFELSNEYALVRVLSVKHYTNTLFSFETARPNKLRFKPGEFIMIGLIIRGELIFRAYSICSPTWSSTLKFYSTKVPNGLFTTFLHKITTKTSIIIKTKPTGTLVLEALKPGKRLFLLCTGTGIAPFISILFNHETYIRYNEVIVVLTCRYSRELQFFNNEIKQMTKQSYIKPFARNKLRFYLSVTQEPYPYTGRITWLMRSGTIIADLMTYTFNKMDRFMICGSQKMIFDVTNLLKILGYIEGATNNPQDFVYETAYINQFRGNN</sequence>
<dbReference type="SUPFAM" id="SSF63380">
    <property type="entry name" value="Riboflavin synthase domain-like"/>
    <property type="match status" value="1"/>
</dbReference>
<evidence type="ECO:0000256" key="9">
    <source>
        <dbReference type="ARBA" id="ARBA00047776"/>
    </source>
</evidence>
<comment type="cofactor">
    <cofactor evidence="1">
        <name>FAD</name>
        <dbReference type="ChEBI" id="CHEBI:57692"/>
    </cofactor>
</comment>